<dbReference type="InterPro" id="IPR001763">
    <property type="entry name" value="Rhodanese-like_dom"/>
</dbReference>
<dbReference type="SMART" id="SM00450">
    <property type="entry name" value="RHOD"/>
    <property type="match status" value="2"/>
</dbReference>
<reference evidence="4 5" key="1">
    <citation type="submission" date="2020-08" db="EMBL/GenBank/DDBJ databases">
        <title>Plant Genome Project.</title>
        <authorList>
            <person name="Zhang R.-G."/>
        </authorList>
    </citation>
    <scope>NUCLEOTIDE SEQUENCE [LARGE SCALE GENOMIC DNA]</scope>
    <source>
        <tissue evidence="4">Rhizome</tissue>
    </source>
</reference>
<proteinExistence type="predicted"/>
<dbReference type="Gene3D" id="3.40.250.10">
    <property type="entry name" value="Rhodanese-like domain"/>
    <property type="match status" value="2"/>
</dbReference>
<protein>
    <recommendedName>
        <fullName evidence="3">Rhodanese domain-containing protein</fullName>
    </recommendedName>
</protein>
<dbReference type="Pfam" id="PF00581">
    <property type="entry name" value="Rhodanese"/>
    <property type="match status" value="2"/>
</dbReference>
<evidence type="ECO:0000256" key="2">
    <source>
        <dbReference type="ARBA" id="ARBA00022737"/>
    </source>
</evidence>
<dbReference type="PROSITE" id="PS50206">
    <property type="entry name" value="RHODANESE_3"/>
    <property type="match status" value="2"/>
</dbReference>
<comment type="caution">
    <text evidence="4">The sequence shown here is derived from an EMBL/GenBank/DDBJ whole genome shotgun (WGS) entry which is preliminary data.</text>
</comment>
<dbReference type="PANTHER" id="PTHR11364:SF27">
    <property type="entry name" value="SULFURTRANSFERASE"/>
    <property type="match status" value="1"/>
</dbReference>
<dbReference type="EMBL" id="JACMSC010000004">
    <property type="protein sequence ID" value="KAG6524799.1"/>
    <property type="molecule type" value="Genomic_DNA"/>
</dbReference>
<dbReference type="SUPFAM" id="SSF52821">
    <property type="entry name" value="Rhodanese/Cell cycle control phosphatase"/>
    <property type="match status" value="2"/>
</dbReference>
<accession>A0A8J5HQF1</accession>
<evidence type="ECO:0000256" key="1">
    <source>
        <dbReference type="ARBA" id="ARBA00022679"/>
    </source>
</evidence>
<dbReference type="PANTHER" id="PTHR11364">
    <property type="entry name" value="THIOSULFATE SULFERTANSFERASE"/>
    <property type="match status" value="1"/>
</dbReference>
<dbReference type="Proteomes" id="UP000734854">
    <property type="component" value="Unassembled WGS sequence"/>
</dbReference>
<dbReference type="CDD" id="cd01449">
    <property type="entry name" value="TST_Repeat_2"/>
    <property type="match status" value="1"/>
</dbReference>
<dbReference type="GO" id="GO:0004792">
    <property type="term" value="F:thiosulfate-cyanide sulfurtransferase activity"/>
    <property type="evidence" value="ECO:0007669"/>
    <property type="project" value="TreeGrafter"/>
</dbReference>
<dbReference type="InterPro" id="IPR036873">
    <property type="entry name" value="Rhodanese-like_dom_sf"/>
</dbReference>
<feature type="domain" description="Rhodanese" evidence="3">
    <location>
        <begin position="35"/>
        <end position="111"/>
    </location>
</feature>
<evidence type="ECO:0000259" key="3">
    <source>
        <dbReference type="PROSITE" id="PS50206"/>
    </source>
</evidence>
<feature type="domain" description="Rhodanese" evidence="3">
    <location>
        <begin position="142"/>
        <end position="233"/>
    </location>
</feature>
<dbReference type="GO" id="GO:0005739">
    <property type="term" value="C:mitochondrion"/>
    <property type="evidence" value="ECO:0007669"/>
    <property type="project" value="TreeGrafter"/>
</dbReference>
<dbReference type="CDD" id="cd01448">
    <property type="entry name" value="TST_Repeat_1"/>
    <property type="match status" value="1"/>
</dbReference>
<dbReference type="InterPro" id="IPR045078">
    <property type="entry name" value="TST/MPST-like"/>
</dbReference>
<evidence type="ECO:0000313" key="4">
    <source>
        <dbReference type="EMBL" id="KAG6524799.1"/>
    </source>
</evidence>
<organism evidence="4 5">
    <name type="scientific">Zingiber officinale</name>
    <name type="common">Ginger</name>
    <name type="synonym">Amomum zingiber</name>
    <dbReference type="NCBI Taxonomy" id="94328"/>
    <lineage>
        <taxon>Eukaryota</taxon>
        <taxon>Viridiplantae</taxon>
        <taxon>Streptophyta</taxon>
        <taxon>Embryophyta</taxon>
        <taxon>Tracheophyta</taxon>
        <taxon>Spermatophyta</taxon>
        <taxon>Magnoliopsida</taxon>
        <taxon>Liliopsida</taxon>
        <taxon>Zingiberales</taxon>
        <taxon>Zingiberaceae</taxon>
        <taxon>Zingiber</taxon>
    </lineage>
</organism>
<gene>
    <name evidence="4" type="ORF">ZIOFF_014743</name>
</gene>
<name>A0A8J5HQF1_ZINOF</name>
<keyword evidence="2" id="KW-0677">Repeat</keyword>
<keyword evidence="1" id="KW-0808">Transferase</keyword>
<dbReference type="AlphaFoldDB" id="A0A8J5HQF1"/>
<sequence length="264" mass="29413">MGTNSRKPLVVVVSPADFVEVLDASWYMPQEKRNPLEEYQLPHMLPLEEAFAAAVSVLGIQNTDSVIIYDGKGLFSAPRVWWTFQIFGHNKVWVLNGGLPHWLKAGYEVEATTPENVTLRATAVRKAIKSIYHGQYVKQNMTDKTHQLLDARSKGRFDGVAPEPREGIKSGHIPESKCVPFTEMVDSSSLLLSEDELHKKFLQAGVSLDNPIVASCGSGMTACILCVFMMDHGLNGQLNREIRFILLLLIDLPVVLPTNYMVHP</sequence>
<evidence type="ECO:0000313" key="5">
    <source>
        <dbReference type="Proteomes" id="UP000734854"/>
    </source>
</evidence>
<keyword evidence="5" id="KW-1185">Reference proteome</keyword>